<keyword evidence="2" id="KW-1185">Reference proteome</keyword>
<evidence type="ECO:0008006" key="3">
    <source>
        <dbReference type="Google" id="ProtNLM"/>
    </source>
</evidence>
<proteinExistence type="predicted"/>
<evidence type="ECO:0000313" key="2">
    <source>
        <dbReference type="Proteomes" id="UP000679008"/>
    </source>
</evidence>
<comment type="caution">
    <text evidence="1">The sequence shown here is derived from an EMBL/GenBank/DDBJ whole genome shotgun (WGS) entry which is preliminary data.</text>
</comment>
<dbReference type="Pfam" id="PF14253">
    <property type="entry name" value="AbiH"/>
    <property type="match status" value="1"/>
</dbReference>
<gene>
    <name evidence="1" type="ORF">KBJ98_07735</name>
</gene>
<dbReference type="EMBL" id="JAGPXB010000005">
    <property type="protein sequence ID" value="MBQ0908588.1"/>
    <property type="molecule type" value="Genomic_DNA"/>
</dbReference>
<sequence>MNRLIIIGNGFDLAHGIKTSYQDFILDYFKTCLIKCLESGSYKLSGSSLQRIGGYYNDELIEIKLINKYSNINYIEQLKSIISIKELVNFCAKYEFKLFYRFELLQDTIEDYCQLNWVDLEDRYFDLLVKYSDKATKLYSREQIKLINDKFEILKKLLKEYLEKQQLEFSNLSDKEPLINCFCDKIYKHELVTVKIKESEIPENLYFLNFNYTNTFEDYYRYCKVIIPSDFNYIHGNLYGAHGHAIFGFGDELDKRYIGFEDQKNNDLFKHIKSFEYLKTKNYYLLTRFVESQDFQVHIYGHSCGISDRTMLNQIFEHDNCKSIKIYYHKKEDGSNDYTEKTYEISRHFKDKGLMRRKIVPFDLSQEMPQPTKLQ</sequence>
<accession>A0ABS5D3I1</accession>
<organism evidence="1 2">
    <name type="scientific">Flavobacterium erciyesense</name>
    <dbReference type="NCBI Taxonomy" id="2825842"/>
    <lineage>
        <taxon>Bacteria</taxon>
        <taxon>Pseudomonadati</taxon>
        <taxon>Bacteroidota</taxon>
        <taxon>Flavobacteriia</taxon>
        <taxon>Flavobacteriales</taxon>
        <taxon>Flavobacteriaceae</taxon>
        <taxon>Flavobacterium</taxon>
    </lineage>
</organism>
<evidence type="ECO:0000313" key="1">
    <source>
        <dbReference type="EMBL" id="MBQ0908588.1"/>
    </source>
</evidence>
<reference evidence="1 2" key="1">
    <citation type="submission" date="2021-04" db="EMBL/GenBank/DDBJ databases">
        <title>Description of novel Flavobacterium sp. F-328.</title>
        <authorList>
            <person name="Saticioglu I.B."/>
        </authorList>
    </citation>
    <scope>NUCLEOTIDE SEQUENCE [LARGE SCALE GENOMIC DNA]</scope>
    <source>
        <strain evidence="1 2">F-328</strain>
    </source>
</reference>
<protein>
    <recommendedName>
        <fullName evidence="3">Bacteriophage abortive infection AbiH</fullName>
    </recommendedName>
</protein>
<dbReference type="Proteomes" id="UP000679008">
    <property type="component" value="Unassembled WGS sequence"/>
</dbReference>
<name>A0ABS5D3I1_9FLAO</name>
<dbReference type="InterPro" id="IPR025935">
    <property type="entry name" value="AbiH"/>
</dbReference>